<dbReference type="Proteomes" id="UP000540423">
    <property type="component" value="Unassembled WGS sequence"/>
</dbReference>
<reference evidence="1 2" key="1">
    <citation type="submission" date="2020-08" db="EMBL/GenBank/DDBJ databases">
        <title>Genomic Encyclopedia of Type Strains, Phase IV (KMG-IV): sequencing the most valuable type-strain genomes for metagenomic binning, comparative biology and taxonomic classification.</title>
        <authorList>
            <person name="Goeker M."/>
        </authorList>
    </citation>
    <scope>NUCLEOTIDE SEQUENCE [LARGE SCALE GENOMIC DNA]</scope>
    <source>
        <strain evidence="1 2">DSM 40141</strain>
    </source>
</reference>
<dbReference type="RefSeq" id="WP_185035909.1">
    <property type="nucleotide sequence ID" value="NZ_BNBN01000015.1"/>
</dbReference>
<accession>A0A7X0HKK4</accession>
<gene>
    <name evidence="1" type="ORF">HNQ79_005887</name>
</gene>
<sequence length="115" mass="12840">MKTQDARAYREALTQAHRSTHADTVRTETGRVYWYDALIDNDGGFCTPVADFETRLPVCDEYGCDCSRTAARRIVADTPRAWHSRRGVRGLREGRTHVNVIFVGPNGPGATTQTN</sequence>
<organism evidence="1 2">
    <name type="scientific">Streptomyces candidus</name>
    <dbReference type="NCBI Taxonomy" id="67283"/>
    <lineage>
        <taxon>Bacteria</taxon>
        <taxon>Bacillati</taxon>
        <taxon>Actinomycetota</taxon>
        <taxon>Actinomycetes</taxon>
        <taxon>Kitasatosporales</taxon>
        <taxon>Streptomycetaceae</taxon>
        <taxon>Streptomyces</taxon>
    </lineage>
</organism>
<keyword evidence="2" id="KW-1185">Reference proteome</keyword>
<dbReference type="AlphaFoldDB" id="A0A7X0HKK4"/>
<protein>
    <submittedName>
        <fullName evidence="1">Uncharacterized protein</fullName>
    </submittedName>
</protein>
<evidence type="ECO:0000313" key="1">
    <source>
        <dbReference type="EMBL" id="MBB6439375.1"/>
    </source>
</evidence>
<evidence type="ECO:0000313" key="2">
    <source>
        <dbReference type="Proteomes" id="UP000540423"/>
    </source>
</evidence>
<name>A0A7X0HKK4_9ACTN</name>
<dbReference type="EMBL" id="JACHEM010000021">
    <property type="protein sequence ID" value="MBB6439375.1"/>
    <property type="molecule type" value="Genomic_DNA"/>
</dbReference>
<proteinExistence type="predicted"/>
<comment type="caution">
    <text evidence="1">The sequence shown here is derived from an EMBL/GenBank/DDBJ whole genome shotgun (WGS) entry which is preliminary data.</text>
</comment>